<dbReference type="FunFam" id="3.80.10.10:FF:000129">
    <property type="entry name" value="Leucine-rich repeat receptor-like kinase"/>
    <property type="match status" value="1"/>
</dbReference>
<keyword evidence="11 20" id="KW-0547">Nucleotide-binding</keyword>
<evidence type="ECO:0000313" key="25">
    <source>
        <dbReference type="RefSeq" id="XP_011078429.1"/>
    </source>
</evidence>
<dbReference type="Pfam" id="PF13855">
    <property type="entry name" value="LRR_8"/>
    <property type="match status" value="2"/>
</dbReference>
<dbReference type="InterPro" id="IPR003591">
    <property type="entry name" value="Leu-rich_rpt_typical-subtyp"/>
</dbReference>
<keyword evidence="13 20" id="KW-0067">ATP-binding</keyword>
<reference evidence="25" key="1">
    <citation type="submission" date="2025-08" db="UniProtKB">
        <authorList>
            <consortium name="RefSeq"/>
        </authorList>
    </citation>
    <scope>IDENTIFICATION</scope>
</reference>
<dbReference type="InParanoid" id="A0A6I9TCU9"/>
<keyword evidence="17" id="KW-0325">Glycoprotein</keyword>
<dbReference type="Gene3D" id="3.30.200.20">
    <property type="entry name" value="Phosphorylase Kinase, domain 1"/>
    <property type="match status" value="1"/>
</dbReference>
<evidence type="ECO:0000256" key="20">
    <source>
        <dbReference type="PROSITE-ProRule" id="PRU10141"/>
    </source>
</evidence>
<dbReference type="GO" id="GO:0006952">
    <property type="term" value="P:defense response"/>
    <property type="evidence" value="ECO:0007669"/>
    <property type="project" value="UniProtKB-ARBA"/>
</dbReference>
<name>A0A6I9TCU9_SESIN</name>
<keyword evidence="3" id="KW-1003">Cell membrane</keyword>
<keyword evidence="4" id="KW-0723">Serine/threonine-protein kinase</keyword>
<dbReference type="PANTHER" id="PTHR27008:SF602">
    <property type="entry name" value="LRR RECEPTOR-LIKE SERINE_THREONINE-PROTEIN KINASE EFR"/>
    <property type="match status" value="1"/>
</dbReference>
<keyword evidence="12" id="KW-0418">Kinase</keyword>
<comment type="subcellular location">
    <subcellularLocation>
        <location evidence="1">Cell membrane</location>
        <topology evidence="1">Single-pass membrane protein</topology>
    </subcellularLocation>
</comment>
<sequence length="1216" mass="133123">MMRGGLFPFVLLFTQCLTAFLAMALTNITTDETALLALKSRLAIDPSHILSRNWSDSTSVCSWIGVMCGARHQRVTALDISTMGLAGNLPPDMGNLTFLVSLNLSSNSFHGSLPQELAQLRRLEVIDFRFNDFGGDVPSWFGFLGELQFLNLRNNSFSGFGPTSIANMSKLEMLDLSYNPLQGKIPDEIGNLHNLKRLSLQFNKFDGLIPTTIFNISSLESLALTGNSLSGDLQGDLCRSLPRLNELYLSSNELDGQIPSNISQCSQLRLLSLSHNKFSGSVPSGIGNLTALEILYLGSNDLTGQIPEELGDLRNLKELGMGDNFLKGSIPSTIFNISSLQYINIANCNLTGALPADMCSGSSRLQEVFFHVNELVGELPERIGECSALQMWSLSYNNITGVIPRGVGNLTMLQNFYVGYNNLIGTIPKEIGNLQSLEVLYLGVNNLMGTIPTEIFNISTLQSISVSMNQLSGQLPSNFGHGLPNIEELYLNNNNLSGEIPDSISNSSKLTVINFAGNNFTGLVPNSLGELSFLQDIYLGENSFVSKSLELNFIPSLANCRHLRRLFLGDNLFNSILPVSVGNLSNTLENFYGYNCGLYGSIPDEFGNLTNLFLLSLFDNQLTGSIPKTLVNLQTLQGLALMRNKISGPIPENLCGLQNLNGLLLHQNQISGAIPDCIGNLTALRTLYIGNNNLSSGIPPSLWRLNDLLQLNLTSNVLVGSLPPDIGNLKTATVLDLSMNQFSGTIPPSLGDIHDLINLSLAHNKFEGSIPESIGQLVNIAELDLSHNNLSGNIPRSLERILYLTYFNVSFNDLSGEIPNGGPFKNFGGEAFVSNGGLCGDPRYGVPPCPNTKVHKSNRRKVILRVVYALLGAAALVFFLVLACIFVRYRRKEIAAAETQSEISSNATLLRTSYNDLLRATEGFNDSHLLGSGGFSSVYKGTLRDGDTVAIKVFNLQQEGAFKSFNRECEVLRSLRHRNLCKVIGACSTTHFKALILEYMPKGSLEKWIYSDDRFLDIIQRTSIMIDAACALEYLHHGYSIPMFTGDLKPSNVLLNEDMVGHLSDFGISKLLGEDDSFVQTTTFATLGYIAPEYGSEGLVSIKSDVYSFGIMLMEVFTRMKPSSETFAGDLSLRGWVKSSIPNAIARIIDPGLLRSEEKIVVDKTLECLSSIMELALKCSMESPGDRISMEDVVEALKKIRFKLLELFPYIKKGSV</sequence>
<keyword evidence="7" id="KW-0808">Transferase</keyword>
<dbReference type="SUPFAM" id="SSF52058">
    <property type="entry name" value="L domain-like"/>
    <property type="match status" value="2"/>
</dbReference>
<evidence type="ECO:0000256" key="13">
    <source>
        <dbReference type="ARBA" id="ARBA00022840"/>
    </source>
</evidence>
<evidence type="ECO:0000256" key="3">
    <source>
        <dbReference type="ARBA" id="ARBA00022475"/>
    </source>
</evidence>
<dbReference type="Gramene" id="SIN_1013408.t">
    <property type="protein sequence ID" value="SIN_1013408.t"/>
    <property type="gene ID" value="SIN_1013408"/>
</dbReference>
<evidence type="ECO:0000256" key="16">
    <source>
        <dbReference type="ARBA" id="ARBA00023170"/>
    </source>
</evidence>
<evidence type="ECO:0000256" key="22">
    <source>
        <dbReference type="SAM" id="SignalP"/>
    </source>
</evidence>
<evidence type="ECO:0000256" key="9">
    <source>
        <dbReference type="ARBA" id="ARBA00022729"/>
    </source>
</evidence>
<gene>
    <name evidence="25" type="primary">LOC105162159</name>
</gene>
<dbReference type="SUPFAM" id="SSF52047">
    <property type="entry name" value="RNI-like"/>
    <property type="match status" value="1"/>
</dbReference>
<dbReference type="KEGG" id="sind:105162159"/>
<dbReference type="PANTHER" id="PTHR27008">
    <property type="entry name" value="OS04G0122200 PROTEIN"/>
    <property type="match status" value="1"/>
</dbReference>
<evidence type="ECO:0000313" key="24">
    <source>
        <dbReference type="Proteomes" id="UP000504604"/>
    </source>
</evidence>
<dbReference type="InterPro" id="IPR051809">
    <property type="entry name" value="Plant_receptor-like_S/T_kinase"/>
</dbReference>
<dbReference type="GeneID" id="105162159"/>
<dbReference type="GO" id="GO:0004674">
    <property type="term" value="F:protein serine/threonine kinase activity"/>
    <property type="evidence" value="ECO:0007669"/>
    <property type="project" value="UniProtKB-KW"/>
</dbReference>
<dbReference type="SMART" id="SM00220">
    <property type="entry name" value="S_TKc"/>
    <property type="match status" value="1"/>
</dbReference>
<keyword evidence="14 21" id="KW-1133">Transmembrane helix</keyword>
<keyword evidence="24" id="KW-1185">Reference proteome</keyword>
<dbReference type="Gene3D" id="1.10.510.10">
    <property type="entry name" value="Transferase(Phosphotransferase) domain 1"/>
    <property type="match status" value="1"/>
</dbReference>
<dbReference type="SUPFAM" id="SSF56112">
    <property type="entry name" value="Protein kinase-like (PK-like)"/>
    <property type="match status" value="1"/>
</dbReference>
<evidence type="ECO:0000256" key="18">
    <source>
        <dbReference type="ARBA" id="ARBA00047899"/>
    </source>
</evidence>
<dbReference type="GO" id="GO:0005886">
    <property type="term" value="C:plasma membrane"/>
    <property type="evidence" value="ECO:0007669"/>
    <property type="project" value="UniProtKB-SubCell"/>
</dbReference>
<feature type="transmembrane region" description="Helical" evidence="21">
    <location>
        <begin position="866"/>
        <end position="887"/>
    </location>
</feature>
<keyword evidence="5" id="KW-0597">Phosphoprotein</keyword>
<keyword evidence="16" id="KW-0675">Receptor</keyword>
<keyword evidence="8 21" id="KW-0812">Transmembrane</keyword>
<dbReference type="PROSITE" id="PS00107">
    <property type="entry name" value="PROTEIN_KINASE_ATP"/>
    <property type="match status" value="1"/>
</dbReference>
<dbReference type="GO" id="GO:0051707">
    <property type="term" value="P:response to other organism"/>
    <property type="evidence" value="ECO:0007669"/>
    <property type="project" value="UniProtKB-ARBA"/>
</dbReference>
<dbReference type="InterPro" id="IPR000719">
    <property type="entry name" value="Prot_kinase_dom"/>
</dbReference>
<keyword evidence="6" id="KW-0433">Leucine-rich repeat</keyword>
<dbReference type="InterPro" id="IPR013210">
    <property type="entry name" value="LRR_N_plant-typ"/>
</dbReference>
<dbReference type="InterPro" id="IPR001611">
    <property type="entry name" value="Leu-rich_rpt"/>
</dbReference>
<feature type="binding site" evidence="20">
    <location>
        <position position="952"/>
    </location>
    <ligand>
        <name>ATP</name>
        <dbReference type="ChEBI" id="CHEBI:30616"/>
    </ligand>
</feature>
<evidence type="ECO:0000256" key="2">
    <source>
        <dbReference type="ARBA" id="ARBA00012513"/>
    </source>
</evidence>
<dbReference type="Gene3D" id="3.80.10.10">
    <property type="entry name" value="Ribonuclease Inhibitor"/>
    <property type="match status" value="4"/>
</dbReference>
<evidence type="ECO:0000256" key="15">
    <source>
        <dbReference type="ARBA" id="ARBA00023136"/>
    </source>
</evidence>
<keyword evidence="15 21" id="KW-0472">Membrane</keyword>
<dbReference type="OrthoDB" id="676979at2759"/>
<dbReference type="FunFam" id="3.80.10.10:FF:000544">
    <property type="entry name" value="Leucine-rich repeat receptor-like serine/threonine-protein kinase BAM3"/>
    <property type="match status" value="1"/>
</dbReference>
<dbReference type="InterPro" id="IPR017441">
    <property type="entry name" value="Protein_kinase_ATP_BS"/>
</dbReference>
<accession>A0A6I9TCU9</accession>
<keyword evidence="9 22" id="KW-0732">Signal</keyword>
<evidence type="ECO:0000259" key="23">
    <source>
        <dbReference type="PROSITE" id="PS50011"/>
    </source>
</evidence>
<dbReference type="InterPro" id="IPR032675">
    <property type="entry name" value="LRR_dom_sf"/>
</dbReference>
<evidence type="ECO:0000256" key="1">
    <source>
        <dbReference type="ARBA" id="ARBA00004162"/>
    </source>
</evidence>
<evidence type="ECO:0000256" key="17">
    <source>
        <dbReference type="ARBA" id="ARBA00023180"/>
    </source>
</evidence>
<feature type="signal peptide" evidence="22">
    <location>
        <begin position="1"/>
        <end position="24"/>
    </location>
</feature>
<protein>
    <recommendedName>
        <fullName evidence="2">non-specific serine/threonine protein kinase</fullName>
        <ecNumber evidence="2">2.7.11.1</ecNumber>
    </recommendedName>
</protein>
<dbReference type="InterPro" id="IPR001245">
    <property type="entry name" value="Ser-Thr/Tyr_kinase_cat_dom"/>
</dbReference>
<dbReference type="RefSeq" id="XP_011078429.1">
    <property type="nucleotide sequence ID" value="XM_011080127.2"/>
</dbReference>
<dbReference type="Pfam" id="PF00560">
    <property type="entry name" value="LRR_1"/>
    <property type="match status" value="10"/>
</dbReference>
<organism evidence="24 25">
    <name type="scientific">Sesamum indicum</name>
    <name type="common">Oriental sesame</name>
    <name type="synonym">Sesamum orientale</name>
    <dbReference type="NCBI Taxonomy" id="4182"/>
    <lineage>
        <taxon>Eukaryota</taxon>
        <taxon>Viridiplantae</taxon>
        <taxon>Streptophyta</taxon>
        <taxon>Embryophyta</taxon>
        <taxon>Tracheophyta</taxon>
        <taxon>Spermatophyta</taxon>
        <taxon>Magnoliopsida</taxon>
        <taxon>eudicotyledons</taxon>
        <taxon>Gunneridae</taxon>
        <taxon>Pentapetalae</taxon>
        <taxon>asterids</taxon>
        <taxon>lamiids</taxon>
        <taxon>Lamiales</taxon>
        <taxon>Pedaliaceae</taxon>
        <taxon>Sesamum</taxon>
    </lineage>
</organism>
<evidence type="ECO:0000256" key="12">
    <source>
        <dbReference type="ARBA" id="ARBA00022777"/>
    </source>
</evidence>
<dbReference type="SMART" id="SM00369">
    <property type="entry name" value="LRR_TYP"/>
    <property type="match status" value="12"/>
</dbReference>
<evidence type="ECO:0000256" key="7">
    <source>
        <dbReference type="ARBA" id="ARBA00022679"/>
    </source>
</evidence>
<dbReference type="AlphaFoldDB" id="A0A6I9TCU9"/>
<proteinExistence type="predicted"/>
<dbReference type="PROSITE" id="PS50011">
    <property type="entry name" value="PROTEIN_KINASE_DOM"/>
    <property type="match status" value="1"/>
</dbReference>
<dbReference type="Pfam" id="PF08263">
    <property type="entry name" value="LRRNT_2"/>
    <property type="match status" value="1"/>
</dbReference>
<evidence type="ECO:0000256" key="4">
    <source>
        <dbReference type="ARBA" id="ARBA00022527"/>
    </source>
</evidence>
<dbReference type="FunFam" id="3.80.10.10:FF:000095">
    <property type="entry name" value="LRR receptor-like serine/threonine-protein kinase GSO1"/>
    <property type="match status" value="2"/>
</dbReference>
<feature type="domain" description="Protein kinase" evidence="23">
    <location>
        <begin position="924"/>
        <end position="1211"/>
    </location>
</feature>
<dbReference type="SMART" id="SM00365">
    <property type="entry name" value="LRR_SD22"/>
    <property type="match status" value="9"/>
</dbReference>
<dbReference type="FunFam" id="1.10.510.10:FF:000358">
    <property type="entry name" value="Putative leucine-rich repeat receptor-like serine/threonine-protein kinase"/>
    <property type="match status" value="1"/>
</dbReference>
<evidence type="ECO:0000256" key="21">
    <source>
        <dbReference type="SAM" id="Phobius"/>
    </source>
</evidence>
<feature type="chain" id="PRO_5026649629" description="non-specific serine/threonine protein kinase" evidence="22">
    <location>
        <begin position="25"/>
        <end position="1216"/>
    </location>
</feature>
<evidence type="ECO:0000256" key="8">
    <source>
        <dbReference type="ARBA" id="ARBA00022692"/>
    </source>
</evidence>
<comment type="catalytic activity">
    <reaction evidence="18">
        <text>L-threonyl-[protein] + ATP = O-phospho-L-threonyl-[protein] + ADP + H(+)</text>
        <dbReference type="Rhea" id="RHEA:46608"/>
        <dbReference type="Rhea" id="RHEA-COMP:11060"/>
        <dbReference type="Rhea" id="RHEA-COMP:11605"/>
        <dbReference type="ChEBI" id="CHEBI:15378"/>
        <dbReference type="ChEBI" id="CHEBI:30013"/>
        <dbReference type="ChEBI" id="CHEBI:30616"/>
        <dbReference type="ChEBI" id="CHEBI:61977"/>
        <dbReference type="ChEBI" id="CHEBI:456216"/>
        <dbReference type="EC" id="2.7.11.1"/>
    </reaction>
</comment>
<evidence type="ECO:0000256" key="14">
    <source>
        <dbReference type="ARBA" id="ARBA00022989"/>
    </source>
</evidence>
<evidence type="ECO:0000256" key="19">
    <source>
        <dbReference type="ARBA" id="ARBA00048679"/>
    </source>
</evidence>
<dbReference type="Proteomes" id="UP000504604">
    <property type="component" value="Linkage group LG5"/>
</dbReference>
<dbReference type="InterPro" id="IPR011009">
    <property type="entry name" value="Kinase-like_dom_sf"/>
</dbReference>
<dbReference type="Pfam" id="PF07714">
    <property type="entry name" value="PK_Tyr_Ser-Thr"/>
    <property type="match status" value="1"/>
</dbReference>
<evidence type="ECO:0000256" key="6">
    <source>
        <dbReference type="ARBA" id="ARBA00022614"/>
    </source>
</evidence>
<dbReference type="GO" id="GO:0005524">
    <property type="term" value="F:ATP binding"/>
    <property type="evidence" value="ECO:0007669"/>
    <property type="project" value="UniProtKB-UniRule"/>
</dbReference>
<dbReference type="FunFam" id="3.30.200.20:FF:000661">
    <property type="entry name" value="Serine-threonine protein kinase plant-type"/>
    <property type="match status" value="1"/>
</dbReference>
<evidence type="ECO:0000256" key="11">
    <source>
        <dbReference type="ARBA" id="ARBA00022741"/>
    </source>
</evidence>
<dbReference type="EC" id="2.7.11.1" evidence="2"/>
<evidence type="ECO:0000256" key="5">
    <source>
        <dbReference type="ARBA" id="ARBA00022553"/>
    </source>
</evidence>
<dbReference type="FunFam" id="3.80.10.10:FF:000383">
    <property type="entry name" value="Leucine-rich repeat receptor protein kinase EMS1"/>
    <property type="match status" value="1"/>
</dbReference>
<comment type="catalytic activity">
    <reaction evidence="19">
        <text>L-seryl-[protein] + ATP = O-phospho-L-seryl-[protein] + ADP + H(+)</text>
        <dbReference type="Rhea" id="RHEA:17989"/>
        <dbReference type="Rhea" id="RHEA-COMP:9863"/>
        <dbReference type="Rhea" id="RHEA-COMP:11604"/>
        <dbReference type="ChEBI" id="CHEBI:15378"/>
        <dbReference type="ChEBI" id="CHEBI:29999"/>
        <dbReference type="ChEBI" id="CHEBI:30616"/>
        <dbReference type="ChEBI" id="CHEBI:83421"/>
        <dbReference type="ChEBI" id="CHEBI:456216"/>
        <dbReference type="EC" id="2.7.11.1"/>
    </reaction>
</comment>
<keyword evidence="10" id="KW-0677">Repeat</keyword>
<evidence type="ECO:0000256" key="10">
    <source>
        <dbReference type="ARBA" id="ARBA00022737"/>
    </source>
</evidence>